<protein>
    <submittedName>
        <fullName evidence="2">Uncharacterized protein</fullName>
    </submittedName>
</protein>
<dbReference type="AlphaFoldDB" id="A0A8E2F717"/>
<feature type="compositionally biased region" description="Polar residues" evidence="1">
    <location>
        <begin position="125"/>
        <end position="135"/>
    </location>
</feature>
<gene>
    <name evidence="2" type="ORF">AOQ84DRAFT_182079</name>
</gene>
<feature type="compositionally biased region" description="Basic and acidic residues" evidence="1">
    <location>
        <begin position="142"/>
        <end position="151"/>
    </location>
</feature>
<sequence length="272" mass="30856">MAGSYPTYAGGAQLPNTPERPTPRVCEQHTITLLETVPAHDRGEIIKLIQKIKLIIQESDPTTHEAVQHLNFIVPDYELPITSGQRHSRQNSHAQIDPNSPRDPARDSTRSNSIFIDTHARDQQATRFTPSTGSDDGSAEDEIPKSRKRPLEPPINDSPGGVMMSFDREMKEIKPRTMKPRTDAQQNHTNQIRKRGACHTCRSKKQQCNLDHTPEKAVPKTRKRRSPQRPLDVLPSRTAQGIQFSLAKLLYDKTRSKEKFLWMNSPMVSLYP</sequence>
<dbReference type="OrthoDB" id="10676807at2759"/>
<evidence type="ECO:0000256" key="1">
    <source>
        <dbReference type="SAM" id="MobiDB-lite"/>
    </source>
</evidence>
<keyword evidence="3" id="KW-1185">Reference proteome</keyword>
<dbReference type="EMBL" id="KV749013">
    <property type="protein sequence ID" value="OCL11661.1"/>
    <property type="molecule type" value="Genomic_DNA"/>
</dbReference>
<feature type="region of interest" description="Disordered" evidence="1">
    <location>
        <begin position="209"/>
        <end position="232"/>
    </location>
</feature>
<evidence type="ECO:0000313" key="2">
    <source>
        <dbReference type="EMBL" id="OCL11661.1"/>
    </source>
</evidence>
<reference evidence="2 3" key="1">
    <citation type="journal article" date="2016" name="Nat. Commun.">
        <title>Ectomycorrhizal ecology is imprinted in the genome of the dominant symbiotic fungus Cenococcum geophilum.</title>
        <authorList>
            <consortium name="DOE Joint Genome Institute"/>
            <person name="Peter M."/>
            <person name="Kohler A."/>
            <person name="Ohm R.A."/>
            <person name="Kuo A."/>
            <person name="Krutzmann J."/>
            <person name="Morin E."/>
            <person name="Arend M."/>
            <person name="Barry K.W."/>
            <person name="Binder M."/>
            <person name="Choi C."/>
            <person name="Clum A."/>
            <person name="Copeland A."/>
            <person name="Grisel N."/>
            <person name="Haridas S."/>
            <person name="Kipfer T."/>
            <person name="LaButti K."/>
            <person name="Lindquist E."/>
            <person name="Lipzen A."/>
            <person name="Maire R."/>
            <person name="Meier B."/>
            <person name="Mihaltcheva S."/>
            <person name="Molinier V."/>
            <person name="Murat C."/>
            <person name="Poggeler S."/>
            <person name="Quandt C.A."/>
            <person name="Sperisen C."/>
            <person name="Tritt A."/>
            <person name="Tisserant E."/>
            <person name="Crous P.W."/>
            <person name="Henrissat B."/>
            <person name="Nehls U."/>
            <person name="Egli S."/>
            <person name="Spatafora J.W."/>
            <person name="Grigoriev I.V."/>
            <person name="Martin F.M."/>
        </authorList>
    </citation>
    <scope>NUCLEOTIDE SEQUENCE [LARGE SCALE GENOMIC DNA]</scope>
    <source>
        <strain evidence="2 3">CBS 207.34</strain>
    </source>
</reference>
<accession>A0A8E2F717</accession>
<evidence type="ECO:0000313" key="3">
    <source>
        <dbReference type="Proteomes" id="UP000250140"/>
    </source>
</evidence>
<organism evidence="2 3">
    <name type="scientific">Glonium stellatum</name>
    <dbReference type="NCBI Taxonomy" id="574774"/>
    <lineage>
        <taxon>Eukaryota</taxon>
        <taxon>Fungi</taxon>
        <taxon>Dikarya</taxon>
        <taxon>Ascomycota</taxon>
        <taxon>Pezizomycotina</taxon>
        <taxon>Dothideomycetes</taxon>
        <taxon>Pleosporomycetidae</taxon>
        <taxon>Gloniales</taxon>
        <taxon>Gloniaceae</taxon>
        <taxon>Glonium</taxon>
    </lineage>
</organism>
<feature type="compositionally biased region" description="Basic and acidic residues" evidence="1">
    <location>
        <begin position="166"/>
        <end position="175"/>
    </location>
</feature>
<feature type="region of interest" description="Disordered" evidence="1">
    <location>
        <begin position="83"/>
        <end position="195"/>
    </location>
</feature>
<dbReference type="Proteomes" id="UP000250140">
    <property type="component" value="Unassembled WGS sequence"/>
</dbReference>
<feature type="region of interest" description="Disordered" evidence="1">
    <location>
        <begin position="1"/>
        <end position="23"/>
    </location>
</feature>
<proteinExistence type="predicted"/>
<name>A0A8E2F717_9PEZI</name>